<evidence type="ECO:0000256" key="11">
    <source>
        <dbReference type="ARBA" id="ARBA00022840"/>
    </source>
</evidence>
<evidence type="ECO:0000256" key="3">
    <source>
        <dbReference type="ARBA" id="ARBA00004679"/>
    </source>
</evidence>
<dbReference type="GO" id="GO:0016208">
    <property type="term" value="F:AMP binding"/>
    <property type="evidence" value="ECO:0007669"/>
    <property type="project" value="TreeGrafter"/>
</dbReference>
<keyword evidence="18" id="KW-1185">Reference proteome</keyword>
<dbReference type="GO" id="GO:0006002">
    <property type="term" value="P:fructose 6-phosphate metabolic process"/>
    <property type="evidence" value="ECO:0007669"/>
    <property type="project" value="InterPro"/>
</dbReference>
<reference evidence="17 18" key="2">
    <citation type="journal article" date="2015" name="Antonie Van Leeuwenhoek">
        <title>Ecophysiological diversity of a novel member of the genus Alteromonas, and description of Alteromonas mediterranea sp. nov.</title>
        <authorList>
            <person name="Ivanova E.P."/>
            <person name="Lopez-Perez M."/>
            <person name="Zabalos M."/>
            <person name="Nguyen S.H."/>
            <person name="Webb H.K."/>
            <person name="Ryan J."/>
            <person name="Lagutin K."/>
            <person name="Vyssotski M."/>
            <person name="Crawford R.J."/>
            <person name="Rodriguez-Valera F."/>
        </authorList>
    </citation>
    <scope>NUCLEOTIDE SEQUENCE [LARGE SCALE GENOMIC DNA]</scope>
    <source>
        <strain evidence="18">DSM 17117 / CIP 110805 / LMG 28347 / Deep ecotype</strain>
    </source>
</reference>
<evidence type="ECO:0000256" key="6">
    <source>
        <dbReference type="ARBA" id="ARBA00022533"/>
    </source>
</evidence>
<dbReference type="GO" id="GO:0005524">
    <property type="term" value="F:ATP binding"/>
    <property type="evidence" value="ECO:0007669"/>
    <property type="project" value="UniProtKB-KW"/>
</dbReference>
<protein>
    <recommendedName>
        <fullName evidence="4">6-phosphofructokinase</fullName>
        <ecNumber evidence="4">2.7.1.11</ecNumber>
    </recommendedName>
</protein>
<dbReference type="FunFam" id="3.40.50.460:FF:000002">
    <property type="entry name" value="ATP-dependent 6-phosphofructokinase"/>
    <property type="match status" value="1"/>
</dbReference>
<keyword evidence="13" id="KW-0324">Glycolysis</keyword>
<keyword evidence="9" id="KW-0547">Nucleotide-binding</keyword>
<sequence length="364" mass="39583">MLHYKRPLYVAYPLLYLNRIACKKKDFNVSKRVAILTSGGDAPGMNACIRATIIACQKAGYTLLGYKHGYNGLLQQEYISLSLDSTHNLIQQGGTILHSARCKEFMHEEGLLKAAHNLKKARIDSLIVIGGDGSFKGAAKLSEHWDGQIIGIPGTIDNDIAGTDATIGYFTAIDTAMSSIDKVRDTADAFERIFLVEVMGRNAGFLALNAALSSAADYVIVPEFFSSAESEIEKLVSQINAQRTLKGPVSFIVVVAENVWPNGLAGLTDALQQRNLQDVRPVTLGHVQRGGSPVAQDRLLATTLGEAAIRLVGKDISNVMVGEVNQRPVTVPLSETWKNTKPLNEARVGAMRTLMNERYNQADN</sequence>
<dbReference type="InterPro" id="IPR022953">
    <property type="entry name" value="ATP_PFK"/>
</dbReference>
<dbReference type="Gene3D" id="3.40.50.450">
    <property type="match status" value="1"/>
</dbReference>
<keyword evidence="12" id="KW-0460">Magnesium</keyword>
<keyword evidence="8" id="KW-0479">Metal-binding</keyword>
<dbReference type="GO" id="GO:0061621">
    <property type="term" value="P:canonical glycolysis"/>
    <property type="evidence" value="ECO:0007669"/>
    <property type="project" value="TreeGrafter"/>
</dbReference>
<comment type="catalytic activity">
    <reaction evidence="15">
        <text>beta-D-fructose 6-phosphate + ATP = beta-D-fructose 1,6-bisphosphate + ADP + H(+)</text>
        <dbReference type="Rhea" id="RHEA:16109"/>
        <dbReference type="ChEBI" id="CHEBI:15378"/>
        <dbReference type="ChEBI" id="CHEBI:30616"/>
        <dbReference type="ChEBI" id="CHEBI:32966"/>
        <dbReference type="ChEBI" id="CHEBI:57634"/>
        <dbReference type="ChEBI" id="CHEBI:456216"/>
        <dbReference type="EC" id="2.7.1.11"/>
    </reaction>
</comment>
<dbReference type="GO" id="GO:0030388">
    <property type="term" value="P:fructose 1,6-bisphosphate metabolic process"/>
    <property type="evidence" value="ECO:0007669"/>
    <property type="project" value="TreeGrafter"/>
</dbReference>
<dbReference type="AlphaFoldDB" id="F2GC66"/>
<dbReference type="PANTHER" id="PTHR13697">
    <property type="entry name" value="PHOSPHOFRUCTOKINASE"/>
    <property type="match status" value="1"/>
</dbReference>
<keyword evidence="11" id="KW-0067">ATP-binding</keyword>
<dbReference type="Proteomes" id="UP000001870">
    <property type="component" value="Chromosome"/>
</dbReference>
<gene>
    <name evidence="17" type="ordered locus">MADE_1009720</name>
</gene>
<dbReference type="PRINTS" id="PR00476">
    <property type="entry name" value="PHFRCTKINASE"/>
</dbReference>
<dbReference type="KEGG" id="amc:MADE_1009720"/>
<evidence type="ECO:0000256" key="5">
    <source>
        <dbReference type="ARBA" id="ARBA00022490"/>
    </source>
</evidence>
<dbReference type="GO" id="GO:0005945">
    <property type="term" value="C:6-phosphofructokinase complex"/>
    <property type="evidence" value="ECO:0007669"/>
    <property type="project" value="TreeGrafter"/>
</dbReference>
<dbReference type="PANTHER" id="PTHR13697:SF4">
    <property type="entry name" value="ATP-DEPENDENT 6-PHOSPHOFRUCTOKINASE"/>
    <property type="match status" value="1"/>
</dbReference>
<dbReference type="UniPathway" id="UPA00109">
    <property type="reaction ID" value="UER00182"/>
</dbReference>
<evidence type="ECO:0000256" key="7">
    <source>
        <dbReference type="ARBA" id="ARBA00022679"/>
    </source>
</evidence>
<dbReference type="InterPro" id="IPR015912">
    <property type="entry name" value="Phosphofructokinase_CS"/>
</dbReference>
<evidence type="ECO:0000256" key="14">
    <source>
        <dbReference type="ARBA" id="ARBA00038478"/>
    </source>
</evidence>
<dbReference type="GO" id="GO:0046872">
    <property type="term" value="F:metal ion binding"/>
    <property type="evidence" value="ECO:0007669"/>
    <property type="project" value="UniProtKB-KW"/>
</dbReference>
<evidence type="ECO:0000256" key="8">
    <source>
        <dbReference type="ARBA" id="ARBA00022723"/>
    </source>
</evidence>
<reference evidence="17 18" key="1">
    <citation type="journal article" date="2008" name="ISME J.">
        <title>Comparative genomics of two ecotypes of the marine planktonic copiotroph Alteromonas macleodii suggests alternative lifestyles associated with different kinds of particulate organic matter.</title>
        <authorList>
            <person name="Ivars-Martinez E."/>
            <person name="Martin-Cuadrado A.B."/>
            <person name="D'Auria G."/>
            <person name="Mira A."/>
            <person name="Ferriera S."/>
            <person name="Johnson J."/>
            <person name="Friedman R."/>
            <person name="Rodriguez-Valera F."/>
        </authorList>
    </citation>
    <scope>NUCLEOTIDE SEQUENCE [LARGE SCALE GENOMIC DNA]</scope>
    <source>
        <strain evidence="18">DSM 17117 / CIP 110805 / LMG 28347 / Deep ecotype</strain>
    </source>
</reference>
<evidence type="ECO:0000256" key="12">
    <source>
        <dbReference type="ARBA" id="ARBA00022842"/>
    </source>
</evidence>
<comment type="similarity">
    <text evidence="14">Belongs to the phosphofructokinase type A (PFKA) family.</text>
</comment>
<dbReference type="GO" id="GO:0048029">
    <property type="term" value="F:monosaccharide binding"/>
    <property type="evidence" value="ECO:0007669"/>
    <property type="project" value="TreeGrafter"/>
</dbReference>
<comment type="subcellular location">
    <subcellularLocation>
        <location evidence="2">Cytoplasm</location>
    </subcellularLocation>
</comment>
<evidence type="ECO:0000256" key="4">
    <source>
        <dbReference type="ARBA" id="ARBA00012055"/>
    </source>
</evidence>
<evidence type="ECO:0000256" key="2">
    <source>
        <dbReference type="ARBA" id="ARBA00004496"/>
    </source>
</evidence>
<dbReference type="HOGENOM" id="CLU_020655_0_1_6"/>
<dbReference type="GO" id="GO:0003872">
    <property type="term" value="F:6-phosphofructokinase activity"/>
    <property type="evidence" value="ECO:0007669"/>
    <property type="project" value="UniProtKB-EC"/>
</dbReference>
<dbReference type="PROSITE" id="PS00433">
    <property type="entry name" value="PHOSPHOFRUCTOKINASE"/>
    <property type="match status" value="1"/>
</dbReference>
<dbReference type="EMBL" id="CP001103">
    <property type="protein sequence ID" value="AEA98082.1"/>
    <property type="molecule type" value="Genomic_DNA"/>
</dbReference>
<dbReference type="Gene3D" id="3.40.50.460">
    <property type="entry name" value="Phosphofructokinase domain"/>
    <property type="match status" value="1"/>
</dbReference>
<dbReference type="Pfam" id="PF00365">
    <property type="entry name" value="PFK"/>
    <property type="match status" value="1"/>
</dbReference>
<dbReference type="NCBIfam" id="NF002872">
    <property type="entry name" value="PRK03202.1"/>
    <property type="match status" value="1"/>
</dbReference>
<accession>F2GC66</accession>
<name>F2GC66_ALTMD</name>
<dbReference type="InterPro" id="IPR012003">
    <property type="entry name" value="ATP_PFK_prok-type"/>
</dbReference>
<feature type="domain" description="Phosphofructokinase" evidence="16">
    <location>
        <begin position="32"/>
        <end position="311"/>
    </location>
</feature>
<dbReference type="PIRSF" id="PIRSF000532">
    <property type="entry name" value="ATP_PFK_prok"/>
    <property type="match status" value="1"/>
</dbReference>
<keyword evidence="6" id="KW-0021">Allosteric enzyme</keyword>
<evidence type="ECO:0000313" key="18">
    <source>
        <dbReference type="Proteomes" id="UP000001870"/>
    </source>
</evidence>
<evidence type="ECO:0000259" key="16">
    <source>
        <dbReference type="Pfam" id="PF00365"/>
    </source>
</evidence>
<dbReference type="InterPro" id="IPR035966">
    <property type="entry name" value="PKF_sf"/>
</dbReference>
<dbReference type="GO" id="GO:0070095">
    <property type="term" value="F:fructose-6-phosphate binding"/>
    <property type="evidence" value="ECO:0007669"/>
    <property type="project" value="TreeGrafter"/>
</dbReference>
<evidence type="ECO:0000256" key="10">
    <source>
        <dbReference type="ARBA" id="ARBA00022777"/>
    </source>
</evidence>
<dbReference type="EC" id="2.7.1.11" evidence="4"/>
<keyword evidence="5" id="KW-0963">Cytoplasm</keyword>
<proteinExistence type="inferred from homology"/>
<dbReference type="InterPro" id="IPR000023">
    <property type="entry name" value="Phosphofructokinase_dom"/>
</dbReference>
<dbReference type="SUPFAM" id="SSF53784">
    <property type="entry name" value="Phosphofructokinase"/>
    <property type="match status" value="1"/>
</dbReference>
<evidence type="ECO:0000256" key="1">
    <source>
        <dbReference type="ARBA" id="ARBA00001946"/>
    </source>
</evidence>
<comment type="cofactor">
    <cofactor evidence="1">
        <name>Mg(2+)</name>
        <dbReference type="ChEBI" id="CHEBI:18420"/>
    </cofactor>
</comment>
<evidence type="ECO:0000256" key="15">
    <source>
        <dbReference type="ARBA" id="ARBA00048070"/>
    </source>
</evidence>
<keyword evidence="7" id="KW-0808">Transferase</keyword>
<dbReference type="GO" id="GO:0042802">
    <property type="term" value="F:identical protein binding"/>
    <property type="evidence" value="ECO:0007669"/>
    <property type="project" value="TreeGrafter"/>
</dbReference>
<evidence type="ECO:0000256" key="13">
    <source>
        <dbReference type="ARBA" id="ARBA00023152"/>
    </source>
</evidence>
<organism evidence="17 18">
    <name type="scientific">Alteromonas mediterranea (strain DSM 17117 / CIP 110805 / LMG 28347 / Deep ecotype)</name>
    <dbReference type="NCBI Taxonomy" id="1774373"/>
    <lineage>
        <taxon>Bacteria</taxon>
        <taxon>Pseudomonadati</taxon>
        <taxon>Pseudomonadota</taxon>
        <taxon>Gammaproteobacteria</taxon>
        <taxon>Alteromonadales</taxon>
        <taxon>Alteromonadaceae</taxon>
        <taxon>Alteromonas/Salinimonas group</taxon>
        <taxon>Alteromonas</taxon>
    </lineage>
</organism>
<keyword evidence="10" id="KW-0418">Kinase</keyword>
<evidence type="ECO:0000256" key="9">
    <source>
        <dbReference type="ARBA" id="ARBA00022741"/>
    </source>
</evidence>
<evidence type="ECO:0000313" key="17">
    <source>
        <dbReference type="EMBL" id="AEA98082.1"/>
    </source>
</evidence>
<comment type="pathway">
    <text evidence="3">Carbohydrate degradation; glycolysis; D-glyceraldehyde 3-phosphate and glycerone phosphate from D-glucose: step 3/4.</text>
</comment>